<dbReference type="InterPro" id="IPR057601">
    <property type="entry name" value="Oar-like_b-barrel"/>
</dbReference>
<evidence type="ECO:0000256" key="2">
    <source>
        <dbReference type="SAM" id="SignalP"/>
    </source>
</evidence>
<gene>
    <name evidence="4" type="ORF">SBA5_80042</name>
</gene>
<name>A0A2N9M5B9_9BACT</name>
<dbReference type="AlphaFoldDB" id="A0A2N9M5B9"/>
<reference evidence="5" key="1">
    <citation type="submission" date="2018-02" db="EMBL/GenBank/DDBJ databases">
        <authorList>
            <person name="Hausmann B."/>
        </authorList>
    </citation>
    <scope>NUCLEOTIDE SEQUENCE [LARGE SCALE GENOMIC DNA]</scope>
    <source>
        <strain evidence="5">Peat soil MAG SbA5</strain>
    </source>
</reference>
<feature type="region of interest" description="Disordered" evidence="1">
    <location>
        <begin position="851"/>
        <end position="875"/>
    </location>
</feature>
<protein>
    <submittedName>
        <fullName evidence="4">Cna B domain protein</fullName>
    </submittedName>
</protein>
<dbReference type="Pfam" id="PF13620">
    <property type="entry name" value="CarboxypepD_reg"/>
    <property type="match status" value="1"/>
</dbReference>
<dbReference type="Proteomes" id="UP000239735">
    <property type="component" value="Unassembled WGS sequence"/>
</dbReference>
<evidence type="ECO:0000313" key="5">
    <source>
        <dbReference type="Proteomes" id="UP000239735"/>
    </source>
</evidence>
<dbReference type="InterPro" id="IPR013784">
    <property type="entry name" value="Carb-bd-like_fold"/>
</dbReference>
<feature type="signal peptide" evidence="2">
    <location>
        <begin position="1"/>
        <end position="25"/>
    </location>
</feature>
<evidence type="ECO:0000313" key="4">
    <source>
        <dbReference type="EMBL" id="SPE30673.1"/>
    </source>
</evidence>
<dbReference type="Pfam" id="PF25183">
    <property type="entry name" value="OMP_b-brl_4"/>
    <property type="match status" value="1"/>
</dbReference>
<dbReference type="SUPFAM" id="SSF49452">
    <property type="entry name" value="Starch-binding domain-like"/>
    <property type="match status" value="1"/>
</dbReference>
<feature type="chain" id="PRO_5014815613" evidence="2">
    <location>
        <begin position="26"/>
        <end position="945"/>
    </location>
</feature>
<dbReference type="GO" id="GO:0030246">
    <property type="term" value="F:carbohydrate binding"/>
    <property type="evidence" value="ECO:0007669"/>
    <property type="project" value="InterPro"/>
</dbReference>
<organism evidence="4 5">
    <name type="scientific">Candidatus Sulfuritelmatomonas gaucii</name>
    <dbReference type="NCBI Taxonomy" id="2043161"/>
    <lineage>
        <taxon>Bacteria</taxon>
        <taxon>Pseudomonadati</taxon>
        <taxon>Acidobacteriota</taxon>
        <taxon>Terriglobia</taxon>
        <taxon>Terriglobales</taxon>
        <taxon>Acidobacteriaceae</taxon>
        <taxon>Candidatus Sulfuritelmatomonas</taxon>
    </lineage>
</organism>
<accession>A0A2N9M5B9</accession>
<evidence type="ECO:0000259" key="3">
    <source>
        <dbReference type="Pfam" id="PF25183"/>
    </source>
</evidence>
<proteinExistence type="predicted"/>
<feature type="domain" description="TonB-dependent transporter Oar-like beta-barrel" evidence="3">
    <location>
        <begin position="519"/>
        <end position="919"/>
    </location>
</feature>
<keyword evidence="2" id="KW-0732">Signal</keyword>
<dbReference type="SUPFAM" id="SSF56935">
    <property type="entry name" value="Porins"/>
    <property type="match status" value="1"/>
</dbReference>
<sequence length="945" mass="101407">MMKKLWLLSPITVLLLSLVFARHGAAQQTATLRGVVVDPSGAMVPSAAITLTSEKQTLHTKSGKDGSYTFSQLEPGSYTVAVTAKGFAALTIADLVLGVGSAKELKLALSLPVEKQEVRVNDESQSVGLSPDQNSNALVIKGSDLDALSDDPDELQNELQALAGPAAGPNGGQIFIDGFEGGQIPPKSSILEIRVNQNPFSAEFDRIGYGRVEIITKPGSQKFNGMAAGFESTSGLNTGNPIVAQQPSYDFFAGFGNVTGPLGKKAAYFFNAFGMSRQTQTIIDALNPANTSSNFIEAYPNPSSVLSLNPRVDFQLGSMNTITVRDSFFRSAATGSGVGTLNLPPQALSSNDKENTLQVGDTMLINTKLVNETHFQWRRVRGVQNSVNATPAVTVQGAFTEGGNSTGTVEDHQDNFELQNYSTATAGSHVLRFGTRLRTYRDANYSTGGANGTYTFGSLAAFEATTPTPSLYSQTVINNPLARVILFDGALFLQDDWKTSRGLVVSLGLRWEGQNRIHDHSDWAPRVAFAWSPGYTGKGPAKTVIRAGYGWFYNRFTVPNSFGSAASPYLVEAIHDNGFNQKSYVVKNPGFYNPNEAQTESQLEAAGSTVPTYHSIDPHFHAALDMQGGIGVDRQILKGLTGNVTYLYTQGVHQYLTDNVTAPDFDPATYTVTGSAPAAYDYEFQSGGFYRQQQLIMTANAHFKHASFTSNYTLNSARSDTQGATSVPTVERDPGFDYGRASFGIRNRFFLLLTYTGPWGIIFAPLLTAQSGTPYNFTIGNDLTGNNQFNARPTFGDCGAPDVVSTRYGCFDTNPAGKDETIVPYNLGTGPANVVFHMRASKTIGVGPHIKEEGDAGGQNGNNSVSGRGLSGNGGNVKLDEKLPRRFNVTFVAIALNCLNIANFGPPNGVMESPLFNKTQTLASGPYSGPTPGNRTILFFTQFSF</sequence>
<evidence type="ECO:0000256" key="1">
    <source>
        <dbReference type="SAM" id="MobiDB-lite"/>
    </source>
</evidence>
<dbReference type="EMBL" id="OKRB01000141">
    <property type="protein sequence ID" value="SPE30673.1"/>
    <property type="molecule type" value="Genomic_DNA"/>
</dbReference>
<dbReference type="Gene3D" id="2.60.40.1120">
    <property type="entry name" value="Carboxypeptidase-like, regulatory domain"/>
    <property type="match status" value="1"/>
</dbReference>